<comment type="domain">
    <text evidence="14">The large subunit is composed of 2 ATP-grasp domains that are involved in binding the 2 ATP molecules needed for carbamoyl phosphate synthesis. The N-terminal ATP-grasp domain (referred to as the carboxyphosphate synthetic component) catalyzes the ATP-dependent phosphorylation of hydrogencarbonate to carboxyphosphate and the subsequent nucleophilic attack by ammonia to form a carbamate intermediate. The C-terminal ATP-grasp domain (referred to as the carbamoyl phosphate synthetic component) then catalyzes the phosphorylation of carbamate with the second ATP to form the end product carbamoyl phosphate. The reactive and unstable enzyme intermediates are sequentially channeled from one active site to the next through the interior of the protein over a distance of at least 96 A.</text>
</comment>
<dbReference type="SMART" id="SM00851">
    <property type="entry name" value="MGS"/>
    <property type="match status" value="1"/>
</dbReference>
<evidence type="ECO:0000256" key="13">
    <source>
        <dbReference type="ARBA" id="ARBA00047359"/>
    </source>
</evidence>
<organism evidence="17 18">
    <name type="scientific">Paracoccus benzoatiresistens</name>
    <dbReference type="NCBI Taxonomy" id="2997341"/>
    <lineage>
        <taxon>Bacteria</taxon>
        <taxon>Pseudomonadati</taxon>
        <taxon>Pseudomonadota</taxon>
        <taxon>Alphaproteobacteria</taxon>
        <taxon>Rhodobacterales</taxon>
        <taxon>Paracoccaceae</taxon>
        <taxon>Paracoccus</taxon>
    </lineage>
</organism>
<evidence type="ECO:0000256" key="7">
    <source>
        <dbReference type="ARBA" id="ARBA00022737"/>
    </source>
</evidence>
<dbReference type="SUPFAM" id="SSF48108">
    <property type="entry name" value="Carbamoyl phosphate synthetase, large subunit connection domain"/>
    <property type="match status" value="1"/>
</dbReference>
<feature type="binding site" evidence="14">
    <location>
        <position position="223"/>
    </location>
    <ligand>
        <name>ATP</name>
        <dbReference type="ChEBI" id="CHEBI:30616"/>
        <label>1</label>
    </ligand>
</feature>
<dbReference type="NCBIfam" id="NF009455">
    <property type="entry name" value="PRK12815.1"/>
    <property type="match status" value="1"/>
</dbReference>
<protein>
    <recommendedName>
        <fullName evidence="14">Carbamoyl phosphate synthase large chain</fullName>
        <ecNumber evidence="14">6.3.4.16</ecNumber>
        <ecNumber evidence="14">6.3.5.5</ecNumber>
    </recommendedName>
    <alternativeName>
        <fullName evidence="14">Carbamoyl phosphate synthetase ammonia chain</fullName>
    </alternativeName>
</protein>
<feature type="binding site" evidence="14">
    <location>
        <position position="189"/>
    </location>
    <ligand>
        <name>ATP</name>
        <dbReference type="ChEBI" id="CHEBI:30616"/>
        <label>1</label>
    </ligand>
</feature>
<evidence type="ECO:0000256" key="6">
    <source>
        <dbReference type="ARBA" id="ARBA00022723"/>
    </source>
</evidence>
<evidence type="ECO:0000256" key="9">
    <source>
        <dbReference type="ARBA" id="ARBA00022840"/>
    </source>
</evidence>
<comment type="caution">
    <text evidence="17">The sequence shown here is derived from an EMBL/GenBank/DDBJ whole genome shotgun (WGS) entry which is preliminary data.</text>
</comment>
<feature type="binding site" evidence="14">
    <location>
        <position position="862"/>
    </location>
    <ligand>
        <name>Mg(2+)</name>
        <dbReference type="ChEBI" id="CHEBI:18420"/>
        <label>4</label>
    </ligand>
</feature>
<feature type="binding site" evidence="14">
    <location>
        <position position="850"/>
    </location>
    <ligand>
        <name>Mn(2+)</name>
        <dbReference type="ChEBI" id="CHEBI:29035"/>
        <label>3</label>
    </ligand>
</feature>
<dbReference type="InterPro" id="IPR058047">
    <property type="entry name" value="CPSase_preATP-grasp"/>
</dbReference>
<keyword evidence="8 14" id="KW-0547">Nucleotide-binding</keyword>
<keyword evidence="12" id="KW-0464">Manganese</keyword>
<keyword evidence="9 14" id="KW-0067">ATP-binding</keyword>
<dbReference type="Pfam" id="PF25596">
    <property type="entry name" value="CPSase_L_D1"/>
    <property type="match status" value="2"/>
</dbReference>
<proteinExistence type="inferred from homology"/>
<evidence type="ECO:0000256" key="10">
    <source>
        <dbReference type="ARBA" id="ARBA00022842"/>
    </source>
</evidence>
<evidence type="ECO:0000259" key="15">
    <source>
        <dbReference type="PROSITE" id="PS50975"/>
    </source>
</evidence>
<dbReference type="InterPro" id="IPR005480">
    <property type="entry name" value="CPSase_lsu_oligo"/>
</dbReference>
<dbReference type="SUPFAM" id="SSF52335">
    <property type="entry name" value="Methylglyoxal synthase-like"/>
    <property type="match status" value="1"/>
</dbReference>
<dbReference type="InterPro" id="IPR011761">
    <property type="entry name" value="ATP-grasp"/>
</dbReference>
<feature type="binding site" evidence="14">
    <location>
        <position position="862"/>
    </location>
    <ligand>
        <name>Mg(2+)</name>
        <dbReference type="ChEBI" id="CHEBI:18420"/>
        <label>3</label>
    </ligand>
</feature>
<feature type="domain" description="MGS-like" evidence="16">
    <location>
        <begin position="979"/>
        <end position="1112"/>
    </location>
</feature>
<dbReference type="CDD" id="cd01424">
    <property type="entry name" value="MGS_CPS_II"/>
    <property type="match status" value="1"/>
</dbReference>
<feature type="binding site" evidence="14">
    <location>
        <position position="221"/>
    </location>
    <ligand>
        <name>ATP</name>
        <dbReference type="ChEBI" id="CHEBI:30616"/>
        <label>1</label>
    </ligand>
</feature>
<feature type="binding site" evidence="14">
    <location>
        <position position="188"/>
    </location>
    <ligand>
        <name>ATP</name>
        <dbReference type="ChEBI" id="CHEBI:30616"/>
        <label>1</label>
    </ligand>
</feature>
<evidence type="ECO:0000256" key="5">
    <source>
        <dbReference type="ARBA" id="ARBA00022605"/>
    </source>
</evidence>
<dbReference type="GO" id="GO:0004088">
    <property type="term" value="F:carbamoyl-phosphate synthase (glutamine-hydrolyzing) activity"/>
    <property type="evidence" value="ECO:0007669"/>
    <property type="project" value="UniProtKB-EC"/>
</dbReference>
<feature type="binding site" evidence="14">
    <location>
        <position position="736"/>
    </location>
    <ligand>
        <name>ATP</name>
        <dbReference type="ChEBI" id="CHEBI:30616"/>
        <label>2</label>
    </ligand>
</feature>
<feature type="binding site" evidence="14">
    <location>
        <position position="312"/>
    </location>
    <ligand>
        <name>Mn(2+)</name>
        <dbReference type="ChEBI" id="CHEBI:29035"/>
        <label>1</label>
    </ligand>
</feature>
<gene>
    <name evidence="14 17" type="primary">carB</name>
    <name evidence="17" type="ORF">OU682_00025</name>
</gene>
<feature type="binding site" evidence="14">
    <location>
        <position position="256"/>
    </location>
    <ligand>
        <name>ATP</name>
        <dbReference type="ChEBI" id="CHEBI:30616"/>
        <label>1</label>
    </ligand>
</feature>
<dbReference type="SUPFAM" id="SSF52440">
    <property type="entry name" value="PreATP-grasp domain"/>
    <property type="match status" value="2"/>
</dbReference>
<name>A0ABT4IYS3_9RHOB</name>
<feature type="binding site" evidence="14">
    <location>
        <position position="809"/>
    </location>
    <ligand>
        <name>ATP</name>
        <dbReference type="ChEBI" id="CHEBI:30616"/>
        <label>2</label>
    </ligand>
</feature>
<comment type="similarity">
    <text evidence="2 14">Belongs to the CarB family.</text>
</comment>
<keyword evidence="5 14" id="KW-0028">Amino-acid biosynthesis</keyword>
<evidence type="ECO:0000313" key="18">
    <source>
        <dbReference type="Proteomes" id="UP001149822"/>
    </source>
</evidence>
<feature type="binding site" evidence="14">
    <location>
        <position position="298"/>
    </location>
    <ligand>
        <name>ATP</name>
        <dbReference type="ChEBI" id="CHEBI:30616"/>
        <label>1</label>
    </ligand>
</feature>
<feature type="domain" description="ATP-grasp" evidence="15">
    <location>
        <begin position="133"/>
        <end position="341"/>
    </location>
</feature>
<feature type="binding site" evidence="14">
    <location>
        <position position="808"/>
    </location>
    <ligand>
        <name>ATP</name>
        <dbReference type="ChEBI" id="CHEBI:30616"/>
        <label>2</label>
    </ligand>
</feature>
<dbReference type="EC" id="6.3.4.16" evidence="14"/>
<reference evidence="17" key="1">
    <citation type="submission" date="2022-12" db="EMBL/GenBank/DDBJ databases">
        <title>Paracoccus sp. EF6 isolated from a lake water.</title>
        <authorList>
            <person name="Liu H."/>
        </authorList>
    </citation>
    <scope>NUCLEOTIDE SEQUENCE</scope>
    <source>
        <strain evidence="17">EF6</strain>
    </source>
</reference>
<feature type="binding site" evidence="14">
    <location>
        <position position="312"/>
    </location>
    <ligand>
        <name>Mn(2+)</name>
        <dbReference type="ChEBI" id="CHEBI:29035"/>
        <label>2</label>
    </ligand>
</feature>
<feature type="binding site" evidence="14">
    <location>
        <position position="312"/>
    </location>
    <ligand>
        <name>Mg(2+)</name>
        <dbReference type="ChEBI" id="CHEBI:18420"/>
        <label>1</label>
    </ligand>
</feature>
<comment type="catalytic activity">
    <reaction evidence="14">
        <text>hydrogencarbonate + L-glutamine + 2 ATP + H2O = carbamoyl phosphate + L-glutamate + 2 ADP + phosphate + 2 H(+)</text>
        <dbReference type="Rhea" id="RHEA:18633"/>
        <dbReference type="ChEBI" id="CHEBI:15377"/>
        <dbReference type="ChEBI" id="CHEBI:15378"/>
        <dbReference type="ChEBI" id="CHEBI:17544"/>
        <dbReference type="ChEBI" id="CHEBI:29985"/>
        <dbReference type="ChEBI" id="CHEBI:30616"/>
        <dbReference type="ChEBI" id="CHEBI:43474"/>
        <dbReference type="ChEBI" id="CHEBI:58228"/>
        <dbReference type="ChEBI" id="CHEBI:58359"/>
        <dbReference type="ChEBI" id="CHEBI:456216"/>
        <dbReference type="EC" id="6.3.5.5"/>
    </reaction>
</comment>
<comment type="function">
    <text evidence="14">Large subunit of the glutamine-dependent carbamoyl phosphate synthetase (CPSase). CPSase catalyzes the formation of carbamoyl phosphate from the ammonia moiety of glutamine, carbonate, and phosphate donated by ATP, constituting the first step of 2 biosynthetic pathways, one leading to arginine and/or urea and the other to pyrimidine nucleotides. The large subunit (synthetase) binds the substrates ammonia (free or transferred from glutamine from the small subunit), hydrogencarbonate and ATP and carries out an ATP-coupled ligase reaction, activating hydrogencarbonate by forming carboxy phosphate which reacts with ammonia to form carbamoyl phosphate.</text>
</comment>
<dbReference type="InterPro" id="IPR005479">
    <property type="entry name" value="CPAse_ATP-bd"/>
</dbReference>
<feature type="binding site" evidence="14">
    <location>
        <position position="850"/>
    </location>
    <ligand>
        <name>Mg(2+)</name>
        <dbReference type="ChEBI" id="CHEBI:18420"/>
        <label>3</label>
    </ligand>
</feature>
<dbReference type="InterPro" id="IPR036897">
    <property type="entry name" value="CarbamoylP_synth_lsu_oligo_sf"/>
</dbReference>
<dbReference type="Gene3D" id="3.40.50.20">
    <property type="match status" value="2"/>
</dbReference>
<evidence type="ECO:0000256" key="3">
    <source>
        <dbReference type="ARBA" id="ARBA00022571"/>
    </source>
</evidence>
<dbReference type="PROSITE" id="PS00866">
    <property type="entry name" value="CPSASE_1"/>
    <property type="match status" value="1"/>
</dbReference>
<dbReference type="Gene3D" id="3.30.470.20">
    <property type="entry name" value="ATP-grasp fold, B domain"/>
    <property type="match status" value="2"/>
</dbReference>
<feature type="binding site" evidence="14">
    <location>
        <position position="312"/>
    </location>
    <ligand>
        <name>Mg(2+)</name>
        <dbReference type="ChEBI" id="CHEBI:18420"/>
        <label>2</label>
    </ligand>
</feature>
<dbReference type="NCBIfam" id="TIGR01369">
    <property type="entry name" value="CPSaseII_lrg"/>
    <property type="match status" value="1"/>
</dbReference>
<evidence type="ECO:0000256" key="2">
    <source>
        <dbReference type="ARBA" id="ARBA00009799"/>
    </source>
</evidence>
<dbReference type="HAMAP" id="MF_01210_B">
    <property type="entry name" value="CPSase_L_chain_B"/>
    <property type="match status" value="1"/>
</dbReference>
<feature type="binding site" evidence="14">
    <location>
        <position position="254"/>
    </location>
    <ligand>
        <name>ATP</name>
        <dbReference type="ChEBI" id="CHEBI:30616"/>
        <label>1</label>
    </ligand>
</feature>
<keyword evidence="11 14" id="KW-0665">Pyrimidine biosynthesis</keyword>
<dbReference type="Proteomes" id="UP001149822">
    <property type="component" value="Unassembled WGS sequence"/>
</dbReference>
<dbReference type="PROSITE" id="PS00867">
    <property type="entry name" value="CPSASE_2"/>
    <property type="match status" value="2"/>
</dbReference>
<comment type="subunit">
    <text evidence="14">Composed of two chains; the small (or glutamine) chain promotes the hydrolysis of glutamine to ammonia, which is used by the large (or ammonia) chain to synthesize carbamoyl phosphate. Tetramer of heterodimers (alpha,beta)4.</text>
</comment>
<feature type="binding site" evidence="14">
    <location>
        <position position="129"/>
    </location>
    <ligand>
        <name>ATP</name>
        <dbReference type="ChEBI" id="CHEBI:30616"/>
        <label>1</label>
    </ligand>
</feature>
<dbReference type="PANTHER" id="PTHR11405">
    <property type="entry name" value="CARBAMOYLTRANSFERASE FAMILY MEMBER"/>
    <property type="match status" value="1"/>
</dbReference>
<dbReference type="SMART" id="SM01096">
    <property type="entry name" value="CPSase_L_D3"/>
    <property type="match status" value="1"/>
</dbReference>
<feature type="binding site" evidence="14">
    <location>
        <position position="182"/>
    </location>
    <ligand>
        <name>ATP</name>
        <dbReference type="ChEBI" id="CHEBI:30616"/>
        <label>1</label>
    </ligand>
</feature>
<feature type="binding site" evidence="14">
    <location>
        <position position="314"/>
    </location>
    <ligand>
        <name>Mg(2+)</name>
        <dbReference type="ChEBI" id="CHEBI:18420"/>
        <label>2</label>
    </ligand>
</feature>
<evidence type="ECO:0000256" key="8">
    <source>
        <dbReference type="ARBA" id="ARBA00022741"/>
    </source>
</evidence>
<comment type="catalytic activity">
    <reaction evidence="13 14">
        <text>hydrogencarbonate + NH4(+) + 2 ATP = carbamoyl phosphate + 2 ADP + phosphate + 2 H(+)</text>
        <dbReference type="Rhea" id="RHEA:18029"/>
        <dbReference type="ChEBI" id="CHEBI:15378"/>
        <dbReference type="ChEBI" id="CHEBI:17544"/>
        <dbReference type="ChEBI" id="CHEBI:28938"/>
        <dbReference type="ChEBI" id="CHEBI:30616"/>
        <dbReference type="ChEBI" id="CHEBI:43474"/>
        <dbReference type="ChEBI" id="CHEBI:58228"/>
        <dbReference type="ChEBI" id="CHEBI:456216"/>
        <dbReference type="EC" id="6.3.4.16"/>
    </reaction>
</comment>
<keyword evidence="3 14" id="KW-0055">Arginine biosynthesis</keyword>
<evidence type="ECO:0000259" key="16">
    <source>
        <dbReference type="PROSITE" id="PS51855"/>
    </source>
</evidence>
<accession>A0ABT4IYS3</accession>
<feature type="binding site" evidence="14">
    <location>
        <position position="864"/>
    </location>
    <ligand>
        <name>Mn(2+)</name>
        <dbReference type="ChEBI" id="CHEBI:29035"/>
        <label>4</label>
    </ligand>
</feature>
<dbReference type="HAMAP" id="MF_01210_A">
    <property type="entry name" value="CPSase_L_chain_A"/>
    <property type="match status" value="1"/>
</dbReference>
<feature type="binding site" evidence="14">
    <location>
        <position position="777"/>
    </location>
    <ligand>
        <name>ATP</name>
        <dbReference type="ChEBI" id="CHEBI:30616"/>
        <label>2</label>
    </ligand>
</feature>
<feature type="binding site" evidence="14">
    <location>
        <position position="298"/>
    </location>
    <ligand>
        <name>Mn(2+)</name>
        <dbReference type="ChEBI" id="CHEBI:29035"/>
        <label>1</label>
    </ligand>
</feature>
<keyword evidence="18" id="KW-1185">Reference proteome</keyword>
<dbReference type="PROSITE" id="PS51855">
    <property type="entry name" value="MGS"/>
    <property type="match status" value="1"/>
</dbReference>
<dbReference type="InterPro" id="IPR006275">
    <property type="entry name" value="CPSase_lsu"/>
</dbReference>
<feature type="binding site" evidence="14">
    <location>
        <position position="312"/>
    </location>
    <ligand>
        <name>ATP</name>
        <dbReference type="ChEBI" id="CHEBI:30616"/>
        <label>1</label>
    </ligand>
</feature>
<feature type="binding site" evidence="14">
    <location>
        <position position="862"/>
    </location>
    <ligand>
        <name>Mn(2+)</name>
        <dbReference type="ChEBI" id="CHEBI:29035"/>
        <label>4</label>
    </ligand>
</feature>
<evidence type="ECO:0000256" key="11">
    <source>
        <dbReference type="ARBA" id="ARBA00022975"/>
    </source>
</evidence>
<dbReference type="InterPro" id="IPR005483">
    <property type="entry name" value="CPSase_dom"/>
</dbReference>
<evidence type="ECO:0000313" key="17">
    <source>
        <dbReference type="EMBL" id="MCZ0959999.1"/>
    </source>
</evidence>
<dbReference type="PRINTS" id="PR00098">
    <property type="entry name" value="CPSASE"/>
</dbReference>
<dbReference type="PROSITE" id="PS50975">
    <property type="entry name" value="ATP_GRASP"/>
    <property type="match status" value="2"/>
</dbReference>
<comment type="pathway">
    <text evidence="14">Pyrimidine metabolism; UMP biosynthesis via de novo pathway; (S)-dihydroorotate from bicarbonate: step 1/3.</text>
</comment>
<dbReference type="Pfam" id="PF02787">
    <property type="entry name" value="CPSase_L_D3"/>
    <property type="match status" value="1"/>
</dbReference>
<dbReference type="InterPro" id="IPR011607">
    <property type="entry name" value="MGS-like_dom"/>
</dbReference>
<feature type="region of interest" description="Allosteric domain" evidence="14">
    <location>
        <begin position="979"/>
        <end position="1112"/>
    </location>
</feature>
<feature type="binding site" evidence="14">
    <location>
        <position position="850"/>
    </location>
    <ligand>
        <name>ATP</name>
        <dbReference type="ChEBI" id="CHEBI:30616"/>
        <label>2</label>
    </ligand>
</feature>
<comment type="cofactor">
    <cofactor evidence="14">
        <name>Mg(2+)</name>
        <dbReference type="ChEBI" id="CHEBI:18420"/>
    </cofactor>
    <cofactor evidence="14">
        <name>Mn(2+)</name>
        <dbReference type="ChEBI" id="CHEBI:29035"/>
    </cofactor>
    <text evidence="14">Binds 4 Mg(2+) or Mn(2+) ions per subunit.</text>
</comment>
<keyword evidence="6" id="KW-0479">Metal-binding</keyword>
<dbReference type="EMBL" id="JAPTYD010000001">
    <property type="protein sequence ID" value="MCZ0959999.1"/>
    <property type="molecule type" value="Genomic_DNA"/>
</dbReference>
<keyword evidence="10" id="KW-0460">Magnesium</keyword>
<evidence type="ECO:0000256" key="1">
    <source>
        <dbReference type="ARBA" id="ARBA00005077"/>
    </source>
</evidence>
<feature type="binding site" evidence="14">
    <location>
        <position position="807"/>
    </location>
    <ligand>
        <name>ATP</name>
        <dbReference type="ChEBI" id="CHEBI:30616"/>
        <label>2</label>
    </ligand>
</feature>
<comment type="caution">
    <text evidence="14">Lacks conserved residue(s) required for the propagation of feature annotation.</text>
</comment>
<feature type="binding site" evidence="14">
    <location>
        <position position="864"/>
    </location>
    <ligand>
        <name>Mg(2+)</name>
        <dbReference type="ChEBI" id="CHEBI:18420"/>
        <label>4</label>
    </ligand>
</feature>
<dbReference type="Gene3D" id="3.40.50.1380">
    <property type="entry name" value="Methylglyoxal synthase-like domain"/>
    <property type="match status" value="1"/>
</dbReference>
<comment type="pathway">
    <text evidence="1 14">Amino-acid biosynthesis; L-arginine biosynthesis; carbamoyl phosphate from bicarbonate: step 1/1.</text>
</comment>
<dbReference type="InterPro" id="IPR016185">
    <property type="entry name" value="PreATP-grasp_dom_sf"/>
</dbReference>
<dbReference type="PANTHER" id="PTHR11405:SF53">
    <property type="entry name" value="CARBAMOYL-PHOSPHATE SYNTHASE [AMMONIA], MITOCHONDRIAL"/>
    <property type="match status" value="1"/>
</dbReference>
<keyword evidence="4 14" id="KW-0436">Ligase</keyword>
<dbReference type="NCBIfam" id="NF003671">
    <property type="entry name" value="PRK05294.1"/>
    <property type="match status" value="1"/>
</dbReference>
<feature type="binding site" evidence="14">
    <location>
        <position position="862"/>
    </location>
    <ligand>
        <name>ATP</name>
        <dbReference type="ChEBI" id="CHEBI:30616"/>
        <label>2</label>
    </ligand>
</feature>
<dbReference type="InterPro" id="IPR033937">
    <property type="entry name" value="MGS_CPS_CarB"/>
</dbReference>
<sequence length="1112" mass="119957">MPKRTDIKSILIIGAGPIVIGQACEFDYSGAQACKALREEGYRVILVNSNPATIMTDPEMADATYIEPITPEIVEKIIAKERPDALLPTMGGQTGLNTALALADMGVLNRYGVELIGAQRAAIEMAEDRKLFREAMDRIGLENPKATIVAAPKLANGKYDINAGVQQAMDALEEIGLPAIIRPAFTLGGTGGGVAYNRDDYERIVRSGLDASPVAQVLVDESLLGWKEYEMEVVRDRNDNAIIVCSIENVDPMGVHTGDSITVAPALTLTDREYQIMRNGSIAVLREIGVETGGSNVQWAINPADGRMVVIEMNPRVSRSSALASKATGFPIAKIAAKLAVGYTLDELDNDITKVTPASFEPSIDYVVTKIPRFAFEKFPGSKPELTTAMKSVGEVMAIGRSFHESLQKALASMENGLTGLDEIAIEGAADQGKPAVIAALSRATPDRIRIIAEAMRFGMTDDEIQRITSFDPWFLARIREIVDAEHQVRHEGLPTEAEGLRRLKMMGFTDARLATLTGRDEAEIRRARRNAGILPVFKRIDTCAAEFEAQTPYMYSTYEAPAMGDVECESRPTDAKKVVILGGGPNRIGQGIEFDYCCCHACFALTDAGYETIMVNCNPETVSTDYDTSDRLYFEPLTLEHVLEILRVEQENGTLHGVIVQFGGQTPLKLANALEAEGIPILGTTPDAIDLAEDRERFQKLLNDLGLRQPINGIASSAEQALDIAGQVGFPLVIRPSYVLGGRGMEIVRDMDHLKRYITEAVSVSGKNPVLLDSYLSGAIEVDVDALSDGENVHVAGIMEHIEEAGVHSGDSACSLPPHTLDAATIDELKRQTVAMARALRVRGLMNVQFALKGDAIYVLEVNPRASRTVPFVAKATDSAIASIAARLMAGEPMSNFPERPPYPEGVGPETDLPFADPLTLADPITPWFSVKEAVLPFARFPGVDTLLGPEMRSTGEVMGWDRNFARAFLKAQLGAGTHLPAEGRVFISVKDADKTEALAAAARDLTAMGFQLVATSGTADFLGSHGVEAQRVNKVYEGRPNIVDRLKNGDIAMVLNTTEGAQAIADSREIRAVALYDKIPYFTTAAGSIAAVAAIKSRGEGEVGVRSLQA</sequence>
<feature type="binding site" evidence="14">
    <location>
        <position position="782"/>
    </location>
    <ligand>
        <name>ATP</name>
        <dbReference type="ChEBI" id="CHEBI:30616"/>
        <label>2</label>
    </ligand>
</feature>
<dbReference type="Pfam" id="PF02142">
    <property type="entry name" value="MGS"/>
    <property type="match status" value="1"/>
</dbReference>
<feature type="binding site" evidence="14">
    <location>
        <position position="862"/>
    </location>
    <ligand>
        <name>Mn(2+)</name>
        <dbReference type="ChEBI" id="CHEBI:29035"/>
        <label>3</label>
    </ligand>
</feature>
<keyword evidence="7 14" id="KW-0677">Repeat</keyword>
<feature type="binding site" evidence="14">
    <location>
        <position position="314"/>
    </location>
    <ligand>
        <name>Mn(2+)</name>
        <dbReference type="ChEBI" id="CHEBI:29035"/>
        <label>2</label>
    </ligand>
</feature>
<dbReference type="EC" id="6.3.5.5" evidence="14"/>
<evidence type="ECO:0000256" key="4">
    <source>
        <dbReference type="ARBA" id="ARBA00022598"/>
    </source>
</evidence>
<feature type="binding site" evidence="14">
    <location>
        <position position="255"/>
    </location>
    <ligand>
        <name>ATP</name>
        <dbReference type="ChEBI" id="CHEBI:30616"/>
        <label>1</label>
    </ligand>
</feature>
<feature type="binding site" evidence="14">
    <location>
        <position position="228"/>
    </location>
    <ligand>
        <name>ATP</name>
        <dbReference type="ChEBI" id="CHEBI:30616"/>
        <label>1</label>
    </ligand>
</feature>
<evidence type="ECO:0000256" key="12">
    <source>
        <dbReference type="ARBA" id="ARBA00023211"/>
    </source>
</evidence>
<dbReference type="InterPro" id="IPR036914">
    <property type="entry name" value="MGS-like_dom_sf"/>
</dbReference>
<dbReference type="RefSeq" id="WP_268940013.1">
    <property type="nucleotide sequence ID" value="NZ_JAPTYD010000001.1"/>
</dbReference>
<feature type="binding site" evidence="14">
    <location>
        <position position="775"/>
    </location>
    <ligand>
        <name>ATP</name>
        <dbReference type="ChEBI" id="CHEBI:30616"/>
        <label>2</label>
    </ligand>
</feature>
<feature type="binding site" evidence="14">
    <location>
        <position position="810"/>
    </location>
    <ligand>
        <name>ATP</name>
        <dbReference type="ChEBI" id="CHEBI:30616"/>
        <label>2</label>
    </ligand>
</feature>
<dbReference type="SUPFAM" id="SSF56059">
    <property type="entry name" value="Glutathione synthetase ATP-binding domain-like"/>
    <property type="match status" value="2"/>
</dbReference>
<feature type="binding site" evidence="14">
    <location>
        <position position="298"/>
    </location>
    <ligand>
        <name>Mg(2+)</name>
        <dbReference type="ChEBI" id="CHEBI:18420"/>
        <label>1</label>
    </ligand>
</feature>
<dbReference type="PROSITE" id="PS51257">
    <property type="entry name" value="PROKAR_LIPOPROTEIN"/>
    <property type="match status" value="1"/>
</dbReference>
<feature type="region of interest" description="Carboxyphosphate synthetic domain" evidence="14">
    <location>
        <begin position="1"/>
        <end position="415"/>
    </location>
</feature>
<feature type="domain" description="ATP-grasp" evidence="15">
    <location>
        <begin position="700"/>
        <end position="891"/>
    </location>
</feature>
<dbReference type="Gene3D" id="1.10.1030.10">
    <property type="entry name" value="Carbamoyl-phosphate synthetase, large subunit oligomerisation domain"/>
    <property type="match status" value="1"/>
</dbReference>
<evidence type="ECO:0000256" key="14">
    <source>
        <dbReference type="HAMAP-Rule" id="MF_01210"/>
    </source>
</evidence>
<dbReference type="Pfam" id="PF02786">
    <property type="entry name" value="CPSase_L_D2"/>
    <property type="match status" value="2"/>
</dbReference>